<reference evidence="5" key="1">
    <citation type="submission" date="2016-06" db="UniProtKB">
        <authorList>
            <consortium name="WormBaseParasite"/>
        </authorList>
    </citation>
    <scope>IDENTIFICATION</scope>
</reference>
<dbReference type="AlphaFoldDB" id="A0A183U7D6"/>
<evidence type="ECO:0000313" key="3">
    <source>
        <dbReference type="EMBL" id="VDM30123.1"/>
    </source>
</evidence>
<organism evidence="4 5">
    <name type="scientific">Toxocara canis</name>
    <name type="common">Canine roundworm</name>
    <dbReference type="NCBI Taxonomy" id="6265"/>
    <lineage>
        <taxon>Eukaryota</taxon>
        <taxon>Metazoa</taxon>
        <taxon>Ecdysozoa</taxon>
        <taxon>Nematoda</taxon>
        <taxon>Chromadorea</taxon>
        <taxon>Rhabditida</taxon>
        <taxon>Spirurina</taxon>
        <taxon>Ascaridomorpha</taxon>
        <taxon>Ascaridoidea</taxon>
        <taxon>Toxocaridae</taxon>
        <taxon>Toxocara</taxon>
    </lineage>
</organism>
<dbReference type="InterPro" id="IPR056701">
    <property type="entry name" value="DUF7799"/>
</dbReference>
<sequence>METFADLIGLTASAVDSGADIITQIRVLGAMADNVERAQETADACLLVEKTMLKMAVEWEQIEESWKTERVKMSEQLEEAGALLAQIDEIEQWLRNARVQFKSGYDTNSLLQQAIVNLRILEIGKTEQDSLEQNRPEQNRLEQNRLEQGTSI</sequence>
<dbReference type="WBParaSite" id="TCNE_0000440601-mRNA-1">
    <property type="protein sequence ID" value="TCNE_0000440601-mRNA-1"/>
    <property type="gene ID" value="TCNE_0000440601"/>
</dbReference>
<reference evidence="3 4" key="2">
    <citation type="submission" date="2018-11" db="EMBL/GenBank/DDBJ databases">
        <authorList>
            <consortium name="Pathogen Informatics"/>
        </authorList>
    </citation>
    <scope>NUCLEOTIDE SEQUENCE [LARGE SCALE GENOMIC DNA]</scope>
</reference>
<proteinExistence type="predicted"/>
<keyword evidence="4" id="KW-1185">Reference proteome</keyword>
<dbReference type="Proteomes" id="UP000050794">
    <property type="component" value="Unassembled WGS sequence"/>
</dbReference>
<gene>
    <name evidence="3" type="ORF">TCNE_LOCUS4406</name>
</gene>
<name>A0A183U7D6_TOXCA</name>
<evidence type="ECO:0000313" key="5">
    <source>
        <dbReference type="WBParaSite" id="TCNE_0000440601-mRNA-1"/>
    </source>
</evidence>
<dbReference type="Pfam" id="PF25075">
    <property type="entry name" value="DUF7799"/>
    <property type="match status" value="1"/>
</dbReference>
<feature type="domain" description="DUF7799" evidence="2">
    <location>
        <begin position="3"/>
        <end position="74"/>
    </location>
</feature>
<evidence type="ECO:0000259" key="2">
    <source>
        <dbReference type="Pfam" id="PF25075"/>
    </source>
</evidence>
<feature type="compositionally biased region" description="Basic and acidic residues" evidence="1">
    <location>
        <begin position="128"/>
        <end position="145"/>
    </location>
</feature>
<evidence type="ECO:0000256" key="1">
    <source>
        <dbReference type="SAM" id="MobiDB-lite"/>
    </source>
</evidence>
<accession>A0A183U7D6</accession>
<evidence type="ECO:0000313" key="4">
    <source>
        <dbReference type="Proteomes" id="UP000050794"/>
    </source>
</evidence>
<dbReference type="EMBL" id="UYWY01007392">
    <property type="protein sequence ID" value="VDM30123.1"/>
    <property type="molecule type" value="Genomic_DNA"/>
</dbReference>
<feature type="region of interest" description="Disordered" evidence="1">
    <location>
        <begin position="128"/>
        <end position="152"/>
    </location>
</feature>
<protein>
    <submittedName>
        <fullName evidence="5">Nesprin-1</fullName>
    </submittedName>
</protein>